<reference evidence="7" key="1">
    <citation type="submission" date="2023-07" db="EMBL/GenBank/DDBJ databases">
        <title>Genome content predicts the carbon catabolic preferences of heterotrophic bacteria.</title>
        <authorList>
            <person name="Gralka M."/>
        </authorList>
    </citation>
    <scope>NUCLEOTIDE SEQUENCE</scope>
    <source>
        <strain evidence="7">I3M17_2</strain>
    </source>
</reference>
<keyword evidence="4" id="KW-0238">DNA-binding</keyword>
<dbReference type="Gene3D" id="1.10.10.10">
    <property type="entry name" value="Winged helix-like DNA-binding domain superfamily/Winged helix DNA-binding domain"/>
    <property type="match status" value="1"/>
</dbReference>
<dbReference type="Pfam" id="PF04542">
    <property type="entry name" value="Sigma70_r2"/>
    <property type="match status" value="1"/>
</dbReference>
<dbReference type="GO" id="GO:0016987">
    <property type="term" value="F:sigma factor activity"/>
    <property type="evidence" value="ECO:0007669"/>
    <property type="project" value="UniProtKB-KW"/>
</dbReference>
<proteinExistence type="inferred from homology"/>
<evidence type="ECO:0000256" key="1">
    <source>
        <dbReference type="ARBA" id="ARBA00010641"/>
    </source>
</evidence>
<dbReference type="SUPFAM" id="SSF88659">
    <property type="entry name" value="Sigma3 and sigma4 domains of RNA polymerase sigma factors"/>
    <property type="match status" value="1"/>
</dbReference>
<accession>A0AAW7X6H8</accession>
<evidence type="ECO:0000256" key="5">
    <source>
        <dbReference type="ARBA" id="ARBA00023163"/>
    </source>
</evidence>
<dbReference type="InterPro" id="IPR036388">
    <property type="entry name" value="WH-like_DNA-bd_sf"/>
</dbReference>
<organism evidence="7 8">
    <name type="scientific">Saccharophagus degradans</name>
    <dbReference type="NCBI Taxonomy" id="86304"/>
    <lineage>
        <taxon>Bacteria</taxon>
        <taxon>Pseudomonadati</taxon>
        <taxon>Pseudomonadota</taxon>
        <taxon>Gammaproteobacteria</taxon>
        <taxon>Cellvibrionales</taxon>
        <taxon>Cellvibrionaceae</taxon>
        <taxon>Saccharophagus</taxon>
    </lineage>
</organism>
<evidence type="ECO:0000256" key="3">
    <source>
        <dbReference type="ARBA" id="ARBA00023082"/>
    </source>
</evidence>
<dbReference type="AlphaFoldDB" id="A0AAW7X6H8"/>
<comment type="similarity">
    <text evidence="1">Belongs to the sigma-70 factor family. ECF subfamily.</text>
</comment>
<dbReference type="InterPro" id="IPR013325">
    <property type="entry name" value="RNA_pol_sigma_r2"/>
</dbReference>
<sequence length="199" mass="22624">MLCARYNTDYENNIAILSMEVAHQQEMIRQAQAGNAAAFESLLDHHYDLIYRFAYKWCDNAAAAEDVAQLVCIKLAKSLAQFRFESAFTSWLYRIVINCAKDWQKAERRHTHAADEHADVDAEPSANAPNAEHHIYLSQLLSRIDHMGEGFRETALLVHSEGLNHREAADILGVKESTISWRIHEIRKRLTSEDGGQSS</sequence>
<dbReference type="RefSeq" id="WP_303492931.1">
    <property type="nucleotide sequence ID" value="NZ_JAUOPB010000008.1"/>
</dbReference>
<keyword evidence="5" id="KW-0804">Transcription</keyword>
<dbReference type="Gene3D" id="1.10.1740.10">
    <property type="match status" value="1"/>
</dbReference>
<dbReference type="EMBL" id="JAUOPB010000008">
    <property type="protein sequence ID" value="MDO6423179.1"/>
    <property type="molecule type" value="Genomic_DNA"/>
</dbReference>
<feature type="domain" description="RNA polymerase sigma-70 region 2" evidence="6">
    <location>
        <begin position="42"/>
        <end position="109"/>
    </location>
</feature>
<dbReference type="InterPro" id="IPR013324">
    <property type="entry name" value="RNA_pol_sigma_r3/r4-like"/>
</dbReference>
<keyword evidence="2" id="KW-0805">Transcription regulation</keyword>
<evidence type="ECO:0000256" key="4">
    <source>
        <dbReference type="ARBA" id="ARBA00023125"/>
    </source>
</evidence>
<protein>
    <submittedName>
        <fullName evidence="7">RNA polymerase sigma factor</fullName>
    </submittedName>
</protein>
<dbReference type="Proteomes" id="UP001169760">
    <property type="component" value="Unassembled WGS sequence"/>
</dbReference>
<gene>
    <name evidence="7" type="ORF">Q4521_11900</name>
</gene>
<dbReference type="InterPro" id="IPR007627">
    <property type="entry name" value="RNA_pol_sigma70_r2"/>
</dbReference>
<evidence type="ECO:0000256" key="2">
    <source>
        <dbReference type="ARBA" id="ARBA00023015"/>
    </source>
</evidence>
<dbReference type="InterPro" id="IPR014284">
    <property type="entry name" value="RNA_pol_sigma-70_dom"/>
</dbReference>
<comment type="caution">
    <text evidence="7">The sequence shown here is derived from an EMBL/GenBank/DDBJ whole genome shotgun (WGS) entry which is preliminary data.</text>
</comment>
<dbReference type="GO" id="GO:0003677">
    <property type="term" value="F:DNA binding"/>
    <property type="evidence" value="ECO:0007669"/>
    <property type="project" value="UniProtKB-KW"/>
</dbReference>
<keyword evidence="3" id="KW-0731">Sigma factor</keyword>
<evidence type="ECO:0000313" key="7">
    <source>
        <dbReference type="EMBL" id="MDO6423179.1"/>
    </source>
</evidence>
<dbReference type="InterPro" id="IPR039425">
    <property type="entry name" value="RNA_pol_sigma-70-like"/>
</dbReference>
<evidence type="ECO:0000259" key="6">
    <source>
        <dbReference type="Pfam" id="PF04542"/>
    </source>
</evidence>
<name>A0AAW7X6H8_9GAMM</name>
<dbReference type="PANTHER" id="PTHR43133:SF8">
    <property type="entry name" value="RNA POLYMERASE SIGMA FACTOR HI_1459-RELATED"/>
    <property type="match status" value="1"/>
</dbReference>
<dbReference type="SUPFAM" id="SSF88946">
    <property type="entry name" value="Sigma2 domain of RNA polymerase sigma factors"/>
    <property type="match status" value="1"/>
</dbReference>
<dbReference type="GO" id="GO:0006352">
    <property type="term" value="P:DNA-templated transcription initiation"/>
    <property type="evidence" value="ECO:0007669"/>
    <property type="project" value="InterPro"/>
</dbReference>
<evidence type="ECO:0000313" key="8">
    <source>
        <dbReference type="Proteomes" id="UP001169760"/>
    </source>
</evidence>
<dbReference type="PANTHER" id="PTHR43133">
    <property type="entry name" value="RNA POLYMERASE ECF-TYPE SIGMA FACTO"/>
    <property type="match status" value="1"/>
</dbReference>
<dbReference type="NCBIfam" id="TIGR02937">
    <property type="entry name" value="sigma70-ECF"/>
    <property type="match status" value="1"/>
</dbReference>